<dbReference type="RefSeq" id="WP_248861522.1">
    <property type="nucleotide sequence ID" value="NZ_CP086322.1"/>
</dbReference>
<protein>
    <submittedName>
        <fullName evidence="2">CRISPR-associated protein Cas5</fullName>
    </submittedName>
</protein>
<gene>
    <name evidence="2" type="primary">cas5</name>
    <name evidence="2" type="ORF">K9S39_01615</name>
</gene>
<evidence type="ECO:0000313" key="2">
    <source>
        <dbReference type="EMBL" id="UQA90755.1"/>
    </source>
</evidence>
<evidence type="ECO:0000256" key="1">
    <source>
        <dbReference type="ARBA" id="ARBA00023118"/>
    </source>
</evidence>
<proteinExistence type="predicted"/>
<sequence>MTPHSTQEQREALEVTVTAPVVSFRSPLYTGVQVTLPCPAPTTVGGMLAAAAGGWDEVDPGLTFAMTFHARGRGTDLETYHPLDASGKKTTPAPRPREFLADVTLRLWLFHDLQLWRARLRRPRWPLRLGRSQDLVGLSLRLATVLEEPGIQGPAIVPDGYDGAMGTPLRLPGAVSVNRGRTRWGSFRFDATGRAHTRLPGSWSTPQGQALVPVGSPHPATLDAHLTV</sequence>
<organism evidence="2 3">
    <name type="scientific">Streptomyces halobius</name>
    <dbReference type="NCBI Taxonomy" id="2879846"/>
    <lineage>
        <taxon>Bacteria</taxon>
        <taxon>Bacillati</taxon>
        <taxon>Actinomycetota</taxon>
        <taxon>Actinomycetes</taxon>
        <taxon>Kitasatosporales</taxon>
        <taxon>Streptomycetaceae</taxon>
        <taxon>Streptomyces</taxon>
    </lineage>
</organism>
<dbReference type="NCBIfam" id="TIGR02593">
    <property type="entry name" value="CRISPR_cas5"/>
    <property type="match status" value="1"/>
</dbReference>
<dbReference type="Proteomes" id="UP000830115">
    <property type="component" value="Chromosome"/>
</dbReference>
<accession>A0ABY4LZ22</accession>
<dbReference type="Pfam" id="PF09704">
    <property type="entry name" value="Cas_Cas5d"/>
    <property type="match status" value="1"/>
</dbReference>
<dbReference type="InterPro" id="IPR013422">
    <property type="entry name" value="CRISPR-assoc_prot_Cas5_N"/>
</dbReference>
<dbReference type="EMBL" id="CP086322">
    <property type="protein sequence ID" value="UQA90755.1"/>
    <property type="molecule type" value="Genomic_DNA"/>
</dbReference>
<name>A0ABY4LZ22_9ACTN</name>
<dbReference type="Gene3D" id="3.30.70.2660">
    <property type="match status" value="1"/>
</dbReference>
<evidence type="ECO:0000313" key="3">
    <source>
        <dbReference type="Proteomes" id="UP000830115"/>
    </source>
</evidence>
<reference evidence="2" key="1">
    <citation type="submission" date="2021-10" db="EMBL/GenBank/DDBJ databases">
        <title>Streptomyces nigrumlapis sp.nov.,an antimicrobial producing actinobacterium isolated from Black Gobi rocks.</title>
        <authorList>
            <person name="Wen Y."/>
            <person name="Zhang W."/>
            <person name="Liu X.G."/>
        </authorList>
    </citation>
    <scope>NUCLEOTIDE SEQUENCE</scope>
    <source>
        <strain evidence="2">ST13-2-2</strain>
    </source>
</reference>
<keyword evidence="3" id="KW-1185">Reference proteome</keyword>
<dbReference type="InterPro" id="IPR021124">
    <property type="entry name" value="CRISPR-assoc_prot_Cas5"/>
</dbReference>
<keyword evidence="1" id="KW-0051">Antiviral defense</keyword>